<keyword evidence="2" id="KW-1185">Reference proteome</keyword>
<reference evidence="1 2" key="1">
    <citation type="submission" date="2019-08" db="EMBL/GenBank/DDBJ databases">
        <title>Whole genome of Aphis craccivora.</title>
        <authorList>
            <person name="Voronova N.V."/>
            <person name="Shulinski R.S."/>
            <person name="Bandarenka Y.V."/>
            <person name="Zhorov D.G."/>
            <person name="Warner D."/>
        </authorList>
    </citation>
    <scope>NUCLEOTIDE SEQUENCE [LARGE SCALE GENOMIC DNA]</scope>
    <source>
        <strain evidence="1">180601</strain>
        <tissue evidence="1">Whole Body</tissue>
    </source>
</reference>
<evidence type="ECO:0000313" key="1">
    <source>
        <dbReference type="EMBL" id="KAF0702102.1"/>
    </source>
</evidence>
<dbReference type="Proteomes" id="UP000478052">
    <property type="component" value="Unassembled WGS sequence"/>
</dbReference>
<name>A0A6G0VML1_APHCR</name>
<protein>
    <submittedName>
        <fullName evidence="1">Uncharacterized protein</fullName>
    </submittedName>
</protein>
<gene>
    <name evidence="1" type="ORF">FWK35_00026645</name>
</gene>
<sequence length="227" mass="26854">MTSPRHQLDSFCYRKPPPKFFPRNTHITYSHIGYLYLLLYSYSSLFILDSERSDECIDFAMMCVFFLCLSPRFGAVKVLKFSKVGPVSDRKVNLVGTLGGQNFKKNPKKVTEKREFLRKTSFRPNRFFYMVVNQKLIANLTFFDVDKKILDDQKHLKIEYKVPYDSNYYEICRKRQNLQFSFNVTITIYPQSILENFTTTEIFNFSENFPLKHKPPFSPTTENYILG</sequence>
<dbReference type="OrthoDB" id="10551759at2759"/>
<proteinExistence type="predicted"/>
<evidence type="ECO:0000313" key="2">
    <source>
        <dbReference type="Proteomes" id="UP000478052"/>
    </source>
</evidence>
<dbReference type="EMBL" id="VUJU01014433">
    <property type="protein sequence ID" value="KAF0702102.1"/>
    <property type="molecule type" value="Genomic_DNA"/>
</dbReference>
<comment type="caution">
    <text evidence="1">The sequence shown here is derived from an EMBL/GenBank/DDBJ whole genome shotgun (WGS) entry which is preliminary data.</text>
</comment>
<organism evidence="1 2">
    <name type="scientific">Aphis craccivora</name>
    <name type="common">Cowpea aphid</name>
    <dbReference type="NCBI Taxonomy" id="307492"/>
    <lineage>
        <taxon>Eukaryota</taxon>
        <taxon>Metazoa</taxon>
        <taxon>Ecdysozoa</taxon>
        <taxon>Arthropoda</taxon>
        <taxon>Hexapoda</taxon>
        <taxon>Insecta</taxon>
        <taxon>Pterygota</taxon>
        <taxon>Neoptera</taxon>
        <taxon>Paraneoptera</taxon>
        <taxon>Hemiptera</taxon>
        <taxon>Sternorrhyncha</taxon>
        <taxon>Aphidomorpha</taxon>
        <taxon>Aphidoidea</taxon>
        <taxon>Aphididae</taxon>
        <taxon>Aphidini</taxon>
        <taxon>Aphis</taxon>
        <taxon>Aphis</taxon>
    </lineage>
</organism>
<dbReference type="AlphaFoldDB" id="A0A6G0VML1"/>
<accession>A0A6G0VML1</accession>